<dbReference type="Pfam" id="PF08774">
    <property type="entry name" value="VRR_NUC"/>
    <property type="match status" value="1"/>
</dbReference>
<reference evidence="6 7" key="1">
    <citation type="submission" date="2019-08" db="EMBL/GenBank/DDBJ databases">
        <title>Draft Genome Sequence of Halomonas eurihalina Isolated from Preserved Hide-surface.</title>
        <authorList>
            <person name="Hussain S.A."/>
            <person name="Xu A."/>
            <person name="Sarker M."/>
            <person name="Sommers C."/>
        </authorList>
    </citation>
    <scope>NUCLEOTIDE SEQUENCE [LARGE SCALE GENOMIC DNA]</scope>
    <source>
        <strain evidence="6 7">MS1</strain>
    </source>
</reference>
<dbReference type="GO" id="GO:0004518">
    <property type="term" value="F:nuclease activity"/>
    <property type="evidence" value="ECO:0007669"/>
    <property type="project" value="UniProtKB-KW"/>
</dbReference>
<accession>A0A5D9DCR8</accession>
<keyword evidence="3" id="KW-0378">Hydrolase</keyword>
<feature type="region of interest" description="Disordered" evidence="4">
    <location>
        <begin position="1"/>
        <end position="43"/>
    </location>
</feature>
<evidence type="ECO:0000256" key="3">
    <source>
        <dbReference type="ARBA" id="ARBA00022801"/>
    </source>
</evidence>
<dbReference type="Gene3D" id="3.40.1350.10">
    <property type="match status" value="1"/>
</dbReference>
<organism evidence="6 7">
    <name type="scientific">Halomonas eurihalina</name>
    <dbReference type="NCBI Taxonomy" id="42566"/>
    <lineage>
        <taxon>Bacteria</taxon>
        <taxon>Pseudomonadati</taxon>
        <taxon>Pseudomonadota</taxon>
        <taxon>Gammaproteobacteria</taxon>
        <taxon>Oceanospirillales</taxon>
        <taxon>Halomonadaceae</taxon>
        <taxon>Halomonas</taxon>
    </lineage>
</organism>
<dbReference type="GO" id="GO:0003676">
    <property type="term" value="F:nucleic acid binding"/>
    <property type="evidence" value="ECO:0007669"/>
    <property type="project" value="InterPro"/>
</dbReference>
<name>A0A5D9DCR8_HALER</name>
<dbReference type="RefSeq" id="WP_149320497.1">
    <property type="nucleotide sequence ID" value="NZ_JARWAH010000001.1"/>
</dbReference>
<evidence type="ECO:0000259" key="5">
    <source>
        <dbReference type="Pfam" id="PF08774"/>
    </source>
</evidence>
<dbReference type="AlphaFoldDB" id="A0A5D9DCR8"/>
<feature type="compositionally biased region" description="Low complexity" evidence="4">
    <location>
        <begin position="20"/>
        <end position="35"/>
    </location>
</feature>
<dbReference type="GO" id="GO:0016788">
    <property type="term" value="F:hydrolase activity, acting on ester bonds"/>
    <property type="evidence" value="ECO:0007669"/>
    <property type="project" value="InterPro"/>
</dbReference>
<dbReference type="InterPro" id="IPR014883">
    <property type="entry name" value="VRR_NUC"/>
</dbReference>
<keyword evidence="7" id="KW-1185">Reference proteome</keyword>
<keyword evidence="2" id="KW-0540">Nuclease</keyword>
<feature type="domain" description="VRR-NUC" evidence="5">
    <location>
        <begin position="69"/>
        <end position="137"/>
    </location>
</feature>
<evidence type="ECO:0000313" key="7">
    <source>
        <dbReference type="Proteomes" id="UP000324260"/>
    </source>
</evidence>
<evidence type="ECO:0000256" key="4">
    <source>
        <dbReference type="SAM" id="MobiDB-lite"/>
    </source>
</evidence>
<evidence type="ECO:0000256" key="1">
    <source>
        <dbReference type="ARBA" id="ARBA00001946"/>
    </source>
</evidence>
<sequence length="192" mass="21557">MSWNQGKRPAQKKRTWRQKSLSSAPPGGGLPAPASQPRRRHVDWEGQEQMALIRWLYGEKMRGQPVGELYDAIYHPPNGGARHKKTAMDMKRQGVKSGVSDLVVRQARGGWHGLYLELKATPPRNAGLADSQREWLEGSEYEGYCSSLALGFEEAKAVLREYASWPRTLVMGDRLALTNGTEWRKGDEANDP</sequence>
<dbReference type="Proteomes" id="UP000324260">
    <property type="component" value="Unassembled WGS sequence"/>
</dbReference>
<comment type="caution">
    <text evidence="6">The sequence shown here is derived from an EMBL/GenBank/DDBJ whole genome shotgun (WGS) entry which is preliminary data.</text>
</comment>
<gene>
    <name evidence="6" type="ORF">FZZ93_01165</name>
</gene>
<protein>
    <submittedName>
        <fullName evidence="6">VRR-NUC domain-containing protein</fullName>
    </submittedName>
</protein>
<comment type="cofactor">
    <cofactor evidence="1">
        <name>Mg(2+)</name>
        <dbReference type="ChEBI" id="CHEBI:18420"/>
    </cofactor>
</comment>
<dbReference type="EMBL" id="VTPU01000001">
    <property type="protein sequence ID" value="TZG41303.1"/>
    <property type="molecule type" value="Genomic_DNA"/>
</dbReference>
<proteinExistence type="predicted"/>
<dbReference type="InterPro" id="IPR011856">
    <property type="entry name" value="tRNA_endonuc-like_dom_sf"/>
</dbReference>
<dbReference type="OrthoDB" id="9793683at2"/>
<evidence type="ECO:0000313" key="6">
    <source>
        <dbReference type="EMBL" id="TZG41303.1"/>
    </source>
</evidence>
<evidence type="ECO:0000256" key="2">
    <source>
        <dbReference type="ARBA" id="ARBA00022722"/>
    </source>
</evidence>